<evidence type="ECO:0000313" key="2">
    <source>
        <dbReference type="Proteomes" id="UP000217935"/>
    </source>
</evidence>
<sequence length="152" mass="16813">MRDHGFEEYPIKGQTAALLLKCARVAMLGHDVAFVVHNGKMVRYARDLCAAQVRPCAVGKSYLIYGTARVKIYPSEAAYWGLTGWGGFMVLDHELEPGSSALVAQDLCRVMRDMRDLTNLQFPEGEFERLSAHPLENMPPEAVWTGGRGIGS</sequence>
<accession>A0A291GBP3</accession>
<dbReference type="RefSeq" id="WP_096805596.1">
    <property type="nucleotide sequence ID" value="NZ_CP022196.1"/>
</dbReference>
<name>A0A291GBP3_9RHOB</name>
<dbReference type="Proteomes" id="UP000217935">
    <property type="component" value="Chromosome"/>
</dbReference>
<dbReference type="AlphaFoldDB" id="A0A291GBP3"/>
<proteinExistence type="predicted"/>
<gene>
    <name evidence="1" type="ORF">CEW89_08500</name>
</gene>
<organism evidence="1 2">
    <name type="scientific">Celeribacter ethanolicus</name>
    <dbReference type="NCBI Taxonomy" id="1758178"/>
    <lineage>
        <taxon>Bacteria</taxon>
        <taxon>Pseudomonadati</taxon>
        <taxon>Pseudomonadota</taxon>
        <taxon>Alphaproteobacteria</taxon>
        <taxon>Rhodobacterales</taxon>
        <taxon>Roseobacteraceae</taxon>
        <taxon>Celeribacter</taxon>
    </lineage>
</organism>
<protein>
    <submittedName>
        <fullName evidence="1">Uncharacterized protein</fullName>
    </submittedName>
</protein>
<dbReference type="EMBL" id="CP022196">
    <property type="protein sequence ID" value="ATG47611.1"/>
    <property type="molecule type" value="Genomic_DNA"/>
</dbReference>
<evidence type="ECO:0000313" key="1">
    <source>
        <dbReference type="EMBL" id="ATG47611.1"/>
    </source>
</evidence>
<keyword evidence="2" id="KW-1185">Reference proteome</keyword>
<dbReference type="KEGG" id="ceh:CEW89_08500"/>
<reference evidence="1 2" key="1">
    <citation type="submission" date="2017-06" db="EMBL/GenBank/DDBJ databases">
        <title>Celeribacter sp. TSPH2 complete genome sequence.</title>
        <authorList>
            <person name="Woo J.-H."/>
            <person name="Kim H.-S."/>
        </authorList>
    </citation>
    <scope>NUCLEOTIDE SEQUENCE [LARGE SCALE GENOMIC DNA]</scope>
    <source>
        <strain evidence="1 2">TSPH2</strain>
    </source>
</reference>